<evidence type="ECO:0008006" key="4">
    <source>
        <dbReference type="Google" id="ProtNLM"/>
    </source>
</evidence>
<feature type="chain" id="PRO_5045787615" description="DUF5666 domain-containing protein" evidence="1">
    <location>
        <begin position="21"/>
        <end position="121"/>
    </location>
</feature>
<dbReference type="Proteomes" id="UP001055153">
    <property type="component" value="Unassembled WGS sequence"/>
</dbReference>
<evidence type="ECO:0000313" key="2">
    <source>
        <dbReference type="EMBL" id="GJE00809.1"/>
    </source>
</evidence>
<reference evidence="2" key="2">
    <citation type="submission" date="2021-08" db="EMBL/GenBank/DDBJ databases">
        <authorList>
            <person name="Tani A."/>
            <person name="Ola A."/>
            <person name="Ogura Y."/>
            <person name="Katsura K."/>
            <person name="Hayashi T."/>
        </authorList>
    </citation>
    <scope>NUCLEOTIDE SEQUENCE</scope>
    <source>
        <strain evidence="2">DSM 17168</strain>
    </source>
</reference>
<gene>
    <name evidence="2" type="ORF">GMJLKIPL_2736</name>
</gene>
<proteinExistence type="predicted"/>
<keyword evidence="3" id="KW-1185">Reference proteome</keyword>
<name>A0ABQ4SCM5_9HYPH</name>
<keyword evidence="1" id="KW-0732">Signal</keyword>
<comment type="caution">
    <text evidence="2">The sequence shown here is derived from an EMBL/GenBank/DDBJ whole genome shotgun (WGS) entry which is preliminary data.</text>
</comment>
<dbReference type="EMBL" id="BPQQ01000031">
    <property type="protein sequence ID" value="GJE00809.1"/>
    <property type="molecule type" value="Genomic_DNA"/>
</dbReference>
<evidence type="ECO:0000256" key="1">
    <source>
        <dbReference type="SAM" id="SignalP"/>
    </source>
</evidence>
<dbReference type="RefSeq" id="WP_238235669.1">
    <property type="nucleotide sequence ID" value="NZ_BPQQ01000031.1"/>
</dbReference>
<accession>A0ABQ4SCM5</accession>
<evidence type="ECO:0000313" key="3">
    <source>
        <dbReference type="Proteomes" id="UP001055153"/>
    </source>
</evidence>
<protein>
    <recommendedName>
        <fullName evidence="4">DUF5666 domain-containing protein</fullName>
    </recommendedName>
</protein>
<reference evidence="2" key="1">
    <citation type="journal article" date="2021" name="Front. Microbiol.">
        <title>Comprehensive Comparative Genomics and Phenotyping of Methylobacterium Species.</title>
        <authorList>
            <person name="Alessa O."/>
            <person name="Ogura Y."/>
            <person name="Fujitani Y."/>
            <person name="Takami H."/>
            <person name="Hayashi T."/>
            <person name="Sahin N."/>
            <person name="Tani A."/>
        </authorList>
    </citation>
    <scope>NUCLEOTIDE SEQUENCE</scope>
    <source>
        <strain evidence="2">DSM 17168</strain>
    </source>
</reference>
<organism evidence="2 3">
    <name type="scientific">Methylobacterium isbiliense</name>
    <dbReference type="NCBI Taxonomy" id="315478"/>
    <lineage>
        <taxon>Bacteria</taxon>
        <taxon>Pseudomonadati</taxon>
        <taxon>Pseudomonadota</taxon>
        <taxon>Alphaproteobacteria</taxon>
        <taxon>Hyphomicrobiales</taxon>
        <taxon>Methylobacteriaceae</taxon>
        <taxon>Methylobacterium</taxon>
    </lineage>
</organism>
<feature type="signal peptide" evidence="1">
    <location>
        <begin position="1"/>
        <end position="20"/>
    </location>
</feature>
<sequence length="121" mass="12511">MRILALTILLAVAAPGPARAQAAGPHGGQTTVADGHPIEFVSRDREITFFVIGEDGKPLDTRGLTARAIVQSGGKTETVTLAPAAPNRLVGTVAAPLAVGSKLVLTSRIHGHSVQARFETK</sequence>